<keyword evidence="13" id="KW-0106">Calcium</keyword>
<evidence type="ECO:0000256" key="14">
    <source>
        <dbReference type="RuleBase" id="RU004262"/>
    </source>
</evidence>
<dbReference type="GO" id="GO:0008201">
    <property type="term" value="F:heparin binding"/>
    <property type="evidence" value="ECO:0007669"/>
    <property type="project" value="UniProtKB-KW"/>
</dbReference>
<dbReference type="eggNOG" id="ENOG502R01J">
    <property type="taxonomic scope" value="Eukaryota"/>
</dbReference>
<dbReference type="EC" id="3.1.1.3" evidence="4"/>
<dbReference type="EMBL" id="AFYH01022099">
    <property type="status" value="NOT_ANNOTATED_CDS"/>
    <property type="molecule type" value="Genomic_DNA"/>
</dbReference>
<feature type="chain" id="PRO_5003580040" description="triacylglycerol lipase" evidence="15">
    <location>
        <begin position="23"/>
        <end position="492"/>
    </location>
</feature>
<dbReference type="GO" id="GO:0016042">
    <property type="term" value="P:lipid catabolic process"/>
    <property type="evidence" value="ECO:0007669"/>
    <property type="project" value="UniProtKB-KW"/>
</dbReference>
<evidence type="ECO:0000256" key="11">
    <source>
        <dbReference type="ARBA" id="ARBA00023157"/>
    </source>
</evidence>
<protein>
    <recommendedName>
        <fullName evidence="4">triacylglycerol lipase</fullName>
        <ecNumber evidence="4">3.1.1.3</ecNumber>
    </recommendedName>
</protein>
<dbReference type="EMBL" id="AFYH01022100">
    <property type="status" value="NOT_ANNOTATED_CDS"/>
    <property type="molecule type" value="Genomic_DNA"/>
</dbReference>
<dbReference type="CDD" id="cd00707">
    <property type="entry name" value="Pancreat_lipase_like"/>
    <property type="match status" value="1"/>
</dbReference>
<dbReference type="Ensembl" id="ENSLACT00000020662.1">
    <property type="protein sequence ID" value="ENSLACP00000020522.1"/>
    <property type="gene ID" value="ENSLACG00000018035.1"/>
</dbReference>
<comment type="subcellular location">
    <subcellularLocation>
        <location evidence="2">Secreted</location>
    </subcellularLocation>
</comment>
<keyword evidence="5" id="KW-0964">Secreted</keyword>
<evidence type="ECO:0000259" key="16">
    <source>
        <dbReference type="Pfam" id="PF00151"/>
    </source>
</evidence>
<dbReference type="Pfam" id="PF01477">
    <property type="entry name" value="PLAT"/>
    <property type="match status" value="1"/>
</dbReference>
<feature type="binding site" evidence="13">
    <location>
        <position position="202"/>
    </location>
    <ligand>
        <name>Ca(2+)</name>
        <dbReference type="ChEBI" id="CHEBI:29108"/>
    </ligand>
</feature>
<evidence type="ECO:0000256" key="10">
    <source>
        <dbReference type="ARBA" id="ARBA00023098"/>
    </source>
</evidence>
<keyword evidence="12" id="KW-0325">Glycoprotein</keyword>
<dbReference type="PANTHER" id="PTHR11610">
    <property type="entry name" value="LIPASE"/>
    <property type="match status" value="1"/>
</dbReference>
<feature type="signal peptide" evidence="15">
    <location>
        <begin position="1"/>
        <end position="22"/>
    </location>
</feature>
<evidence type="ECO:0000256" key="3">
    <source>
        <dbReference type="ARBA" id="ARBA00010701"/>
    </source>
</evidence>
<dbReference type="AlphaFoldDB" id="H3BF51"/>
<dbReference type="PIRSF" id="PIRSF000865">
    <property type="entry name" value="Lipoprotein_lipase_LIPH"/>
    <property type="match status" value="1"/>
</dbReference>
<dbReference type="PANTHER" id="PTHR11610:SF146">
    <property type="entry name" value="LIPOPROTEIN LIPASE-LIKE"/>
    <property type="match status" value="1"/>
</dbReference>
<keyword evidence="10" id="KW-0443">Lipid metabolism</keyword>
<dbReference type="Pfam" id="PF00151">
    <property type="entry name" value="Lipase"/>
    <property type="match status" value="1"/>
</dbReference>
<sequence length="492" mass="55142">MKPITLLLLLLTLPVLIPATQPSENDLNSQHFDAEPEEFNSVHTKFSLRTPLDPEEDVCYIVPGRADTLNKCNFNTTTKTFLVIHGWTVSGMFESWISKMVAALYKREHDANVIVVDWLNLAHQHYPIAAQNTKLVGQDIAQFIDWIKEKINFPLDNLHLIGYSLGAHVAGFAGSHTANRVGRITGLDPAGPVFEQAHAHARLSPDDAAFVDVLHTFTRGSLGLSIGIQQPVGHVDIYPNGGSFQPGCNLRGALESIAKHGIFGKKQTGCICCNCLESLVFLNSLTKYFNSLSFYKKGNKQFGLFVLNYVGLVLECLSRSRSCEMYTTARLTTAAQVYHYQLKIHFTSKHDHTEIEPSLFISLYGTEGEIEGLEIKVEEKIVPNRTHSFLLVTEVFIGELLMMTFKWWEVSEWSSASLMQMLSSWWSGQSSPAETEIHNIHVLSGETQQKMVFCPKHSSASPKIQEVTFVRCQDYWSKSQKSPPVVLTMDSF</sequence>
<dbReference type="InterPro" id="IPR001024">
    <property type="entry name" value="PLAT/LH2_dom"/>
</dbReference>
<dbReference type="Gene3D" id="2.60.60.20">
    <property type="entry name" value="PLAT/LH2 domain"/>
    <property type="match status" value="1"/>
</dbReference>
<dbReference type="InterPro" id="IPR036392">
    <property type="entry name" value="PLAT/LH2_dom_sf"/>
</dbReference>
<dbReference type="ESTHER" id="latch-h3bf51">
    <property type="family name" value="Lipoprotein_Lipase"/>
</dbReference>
<comment type="catalytic activity">
    <reaction evidence="1">
        <text>a triacylglycerol + H2O = a diacylglycerol + a fatty acid + H(+)</text>
        <dbReference type="Rhea" id="RHEA:12044"/>
        <dbReference type="ChEBI" id="CHEBI:15377"/>
        <dbReference type="ChEBI" id="CHEBI:15378"/>
        <dbReference type="ChEBI" id="CHEBI:17855"/>
        <dbReference type="ChEBI" id="CHEBI:18035"/>
        <dbReference type="ChEBI" id="CHEBI:28868"/>
        <dbReference type="EC" id="3.1.1.3"/>
    </reaction>
</comment>
<proteinExistence type="inferred from homology"/>
<accession>H3BF51</accession>
<keyword evidence="11" id="KW-1015">Disulfide bond</keyword>
<dbReference type="GO" id="GO:0034372">
    <property type="term" value="P:very-low-density lipoprotein particle remodeling"/>
    <property type="evidence" value="ECO:0007669"/>
    <property type="project" value="TreeGrafter"/>
</dbReference>
<feature type="binding site" evidence="13">
    <location>
        <position position="207"/>
    </location>
    <ligand>
        <name>Ca(2+)</name>
        <dbReference type="ChEBI" id="CHEBI:29108"/>
    </ligand>
</feature>
<dbReference type="InParanoid" id="H3BF51"/>
<dbReference type="SUPFAM" id="SSF53474">
    <property type="entry name" value="alpha/beta-Hydrolases"/>
    <property type="match status" value="1"/>
</dbReference>
<dbReference type="HOGENOM" id="CLU_027171_1_0_1"/>
<keyword evidence="7 15" id="KW-0732">Signal</keyword>
<dbReference type="InterPro" id="IPR002330">
    <property type="entry name" value="Lipo_Lipase"/>
</dbReference>
<keyword evidence="13" id="KW-0479">Metal-binding</keyword>
<evidence type="ECO:0000256" key="6">
    <source>
        <dbReference type="ARBA" id="ARBA00022674"/>
    </source>
</evidence>
<feature type="domain" description="Lipase" evidence="16">
    <location>
        <begin position="22"/>
        <end position="298"/>
    </location>
</feature>
<dbReference type="PRINTS" id="PR00822">
    <property type="entry name" value="LIPOLIPASE"/>
</dbReference>
<keyword evidence="8" id="KW-0378">Hydrolase</keyword>
<dbReference type="GeneTree" id="ENSGT00940000166556"/>
<dbReference type="InterPro" id="IPR013818">
    <property type="entry name" value="Lipase"/>
</dbReference>
<evidence type="ECO:0000259" key="17">
    <source>
        <dbReference type="Pfam" id="PF01477"/>
    </source>
</evidence>
<evidence type="ECO:0000256" key="13">
    <source>
        <dbReference type="PIRSR" id="PIRSR000865-2"/>
    </source>
</evidence>
<dbReference type="FunFam" id="2.60.60.20:FF:000010">
    <property type="entry name" value="hepatic triacylglycerol lipase"/>
    <property type="match status" value="1"/>
</dbReference>
<evidence type="ECO:0000256" key="8">
    <source>
        <dbReference type="ARBA" id="ARBA00022801"/>
    </source>
</evidence>
<keyword evidence="6" id="KW-0358">Heparin-binding</keyword>
<dbReference type="Gene3D" id="3.40.50.1820">
    <property type="entry name" value="alpha/beta hydrolase"/>
    <property type="match status" value="1"/>
</dbReference>
<evidence type="ECO:0000313" key="18">
    <source>
        <dbReference type="Ensembl" id="ENSLACP00000020522.1"/>
    </source>
</evidence>
<dbReference type="GO" id="GO:0005615">
    <property type="term" value="C:extracellular space"/>
    <property type="evidence" value="ECO:0007669"/>
    <property type="project" value="TreeGrafter"/>
</dbReference>
<reference evidence="18" key="2">
    <citation type="submission" date="2025-08" db="UniProtKB">
        <authorList>
            <consortium name="Ensembl"/>
        </authorList>
    </citation>
    <scope>IDENTIFICATION</scope>
</reference>
<dbReference type="OMA" id="TSAQNHY"/>
<dbReference type="InterPro" id="IPR029058">
    <property type="entry name" value="AB_hydrolase_fold"/>
</dbReference>
<evidence type="ECO:0000256" key="1">
    <source>
        <dbReference type="ARBA" id="ARBA00001024"/>
    </source>
</evidence>
<evidence type="ECO:0000256" key="4">
    <source>
        <dbReference type="ARBA" id="ARBA00013279"/>
    </source>
</evidence>
<dbReference type="InterPro" id="IPR033906">
    <property type="entry name" value="Lipase_N"/>
</dbReference>
<evidence type="ECO:0000256" key="12">
    <source>
        <dbReference type="ARBA" id="ARBA00023180"/>
    </source>
</evidence>
<evidence type="ECO:0000256" key="7">
    <source>
        <dbReference type="ARBA" id="ARBA00022729"/>
    </source>
</evidence>
<dbReference type="GO" id="GO:0046872">
    <property type="term" value="F:metal ion binding"/>
    <property type="evidence" value="ECO:0007669"/>
    <property type="project" value="UniProtKB-KW"/>
</dbReference>
<organism evidence="18 19">
    <name type="scientific">Latimeria chalumnae</name>
    <name type="common">Coelacanth</name>
    <dbReference type="NCBI Taxonomy" id="7897"/>
    <lineage>
        <taxon>Eukaryota</taxon>
        <taxon>Metazoa</taxon>
        <taxon>Chordata</taxon>
        <taxon>Craniata</taxon>
        <taxon>Vertebrata</taxon>
        <taxon>Euteleostomi</taxon>
        <taxon>Coelacanthiformes</taxon>
        <taxon>Coelacanthidae</taxon>
        <taxon>Latimeria</taxon>
    </lineage>
</organism>
<evidence type="ECO:0000256" key="5">
    <source>
        <dbReference type="ARBA" id="ARBA00022525"/>
    </source>
</evidence>
<dbReference type="SUPFAM" id="SSF49723">
    <property type="entry name" value="Lipase/lipooxygenase domain (PLAT/LH2 domain)"/>
    <property type="match status" value="1"/>
</dbReference>
<name>H3BF51_LATCH</name>
<evidence type="ECO:0000256" key="2">
    <source>
        <dbReference type="ARBA" id="ARBA00004613"/>
    </source>
</evidence>
<reference evidence="19" key="1">
    <citation type="submission" date="2011-08" db="EMBL/GenBank/DDBJ databases">
        <title>The draft genome of Latimeria chalumnae.</title>
        <authorList>
            <person name="Di Palma F."/>
            <person name="Alfoldi J."/>
            <person name="Johnson J."/>
            <person name="Berlin A."/>
            <person name="Gnerre S."/>
            <person name="Jaffe D."/>
            <person name="MacCallum I."/>
            <person name="Young S."/>
            <person name="Walker B.J."/>
            <person name="Lander E."/>
            <person name="Lindblad-Toh K."/>
        </authorList>
    </citation>
    <scope>NUCLEOTIDE SEQUENCE [LARGE SCALE GENOMIC DNA]</scope>
    <source>
        <strain evidence="19">Wild caught</strain>
    </source>
</reference>
<dbReference type="InterPro" id="IPR016272">
    <property type="entry name" value="Lipase_LIPH"/>
</dbReference>
<keyword evidence="9" id="KW-0442">Lipid degradation</keyword>
<keyword evidence="19" id="KW-1185">Reference proteome</keyword>
<dbReference type="InterPro" id="IPR000734">
    <property type="entry name" value="TAG_lipase"/>
</dbReference>
<evidence type="ECO:0000313" key="19">
    <source>
        <dbReference type="Proteomes" id="UP000008672"/>
    </source>
</evidence>
<dbReference type="GO" id="GO:0034185">
    <property type="term" value="F:apolipoprotein binding"/>
    <property type="evidence" value="ECO:0007669"/>
    <property type="project" value="TreeGrafter"/>
</dbReference>
<reference evidence="18" key="3">
    <citation type="submission" date="2025-09" db="UniProtKB">
        <authorList>
            <consortium name="Ensembl"/>
        </authorList>
    </citation>
    <scope>IDENTIFICATION</scope>
</reference>
<evidence type="ECO:0000256" key="9">
    <source>
        <dbReference type="ARBA" id="ARBA00022963"/>
    </source>
</evidence>
<dbReference type="GO" id="GO:0004465">
    <property type="term" value="F:lipoprotein lipase activity"/>
    <property type="evidence" value="ECO:0007669"/>
    <property type="project" value="InterPro"/>
</dbReference>
<dbReference type="Proteomes" id="UP000008672">
    <property type="component" value="Unassembled WGS sequence"/>
</dbReference>
<feature type="domain" description="PLAT" evidence="17">
    <location>
        <begin position="340"/>
        <end position="455"/>
    </location>
</feature>
<evidence type="ECO:0000256" key="15">
    <source>
        <dbReference type="SAM" id="SignalP"/>
    </source>
</evidence>
<comment type="similarity">
    <text evidence="3 14">Belongs to the AB hydrolase superfamily. Lipase family.</text>
</comment>
<dbReference type="Bgee" id="ENSLACG00000018035">
    <property type="expression patterns" value="Expressed in post-anal tail muscle and 6 other cell types or tissues"/>
</dbReference>
<dbReference type="PRINTS" id="PR00821">
    <property type="entry name" value="TAGLIPASE"/>
</dbReference>